<dbReference type="InterPro" id="IPR035952">
    <property type="entry name" value="Rhomboid-like_sf"/>
</dbReference>
<evidence type="ECO:0000256" key="5">
    <source>
        <dbReference type="ARBA" id="ARBA00022692"/>
    </source>
</evidence>
<dbReference type="GO" id="GO:0016020">
    <property type="term" value="C:membrane"/>
    <property type="evidence" value="ECO:0007669"/>
    <property type="project" value="UniProtKB-SubCell"/>
</dbReference>
<feature type="transmembrane region" description="Helical" evidence="9">
    <location>
        <begin position="201"/>
        <end position="219"/>
    </location>
</feature>
<evidence type="ECO:0000256" key="4">
    <source>
        <dbReference type="ARBA" id="ARBA00022519"/>
    </source>
</evidence>
<proteinExistence type="inferred from homology"/>
<dbReference type="GO" id="GO:0004252">
    <property type="term" value="F:serine-type endopeptidase activity"/>
    <property type="evidence" value="ECO:0007669"/>
    <property type="project" value="InterPro"/>
</dbReference>
<evidence type="ECO:0000256" key="8">
    <source>
        <dbReference type="ARBA" id="ARBA00023136"/>
    </source>
</evidence>
<comment type="subcellular location">
    <subcellularLocation>
        <location evidence="1">Membrane</location>
        <topology evidence="1">Multi-pass membrane protein</topology>
    </subcellularLocation>
</comment>
<dbReference type="Gene3D" id="3.30.70.2350">
    <property type="match status" value="1"/>
</dbReference>
<dbReference type="Proteomes" id="UP000305674">
    <property type="component" value="Unassembled WGS sequence"/>
</dbReference>
<dbReference type="GO" id="GO:0006508">
    <property type="term" value="P:proteolysis"/>
    <property type="evidence" value="ECO:0007669"/>
    <property type="project" value="UniProtKB-KW"/>
</dbReference>
<evidence type="ECO:0000259" key="11">
    <source>
        <dbReference type="Pfam" id="PF12122"/>
    </source>
</evidence>
<dbReference type="EMBL" id="SWCI01000013">
    <property type="protein sequence ID" value="TKB47600.1"/>
    <property type="molecule type" value="Genomic_DNA"/>
</dbReference>
<evidence type="ECO:0000256" key="2">
    <source>
        <dbReference type="ARBA" id="ARBA00009045"/>
    </source>
</evidence>
<keyword evidence="3" id="KW-1003">Cell membrane</keyword>
<keyword evidence="8 9" id="KW-0472">Membrane</keyword>
<keyword evidence="6 12" id="KW-0378">Hydrolase</keyword>
<gene>
    <name evidence="12" type="primary">glpG</name>
    <name evidence="12" type="ORF">FCL40_15410</name>
</gene>
<dbReference type="InterPro" id="IPR023662">
    <property type="entry name" value="Rhomboid_protease_GlpG"/>
</dbReference>
<dbReference type="InterPro" id="IPR050925">
    <property type="entry name" value="Rhomboid_protease_S54"/>
</dbReference>
<dbReference type="PANTHER" id="PTHR43731">
    <property type="entry name" value="RHOMBOID PROTEASE"/>
    <property type="match status" value="1"/>
</dbReference>
<evidence type="ECO:0000256" key="3">
    <source>
        <dbReference type="ARBA" id="ARBA00022475"/>
    </source>
</evidence>
<comment type="similarity">
    <text evidence="2">Belongs to the peptidase S54 family.</text>
</comment>
<keyword evidence="7 9" id="KW-1133">Transmembrane helix</keyword>
<dbReference type="SUPFAM" id="SSF144091">
    <property type="entry name" value="Rhomboid-like"/>
    <property type="match status" value="1"/>
</dbReference>
<keyword evidence="5 9" id="KW-0812">Transmembrane</keyword>
<dbReference type="InterPro" id="IPR022764">
    <property type="entry name" value="Peptidase_S54_rhomboid_dom"/>
</dbReference>
<evidence type="ECO:0000256" key="6">
    <source>
        <dbReference type="ARBA" id="ARBA00022801"/>
    </source>
</evidence>
<dbReference type="Gene3D" id="1.20.1540.10">
    <property type="entry name" value="Rhomboid-like"/>
    <property type="match status" value="1"/>
</dbReference>
<feature type="transmembrane region" description="Helical" evidence="9">
    <location>
        <begin position="231"/>
        <end position="248"/>
    </location>
</feature>
<feature type="domain" description="Peptidase S54 GlpG peptidase N-terminal" evidence="11">
    <location>
        <begin position="1"/>
        <end position="83"/>
    </location>
</feature>
<sequence length="276" mass="30648">MIALGVLDNARAAQAFVDYLAGLGVKARLSRHDHGVEIWVAETDQPRAQSEFERFLADPHHPRYHEASWNNGSTSNSLSYGKPMSQMMTTVLNRAGPLTLVVMAACIAVFIPWAMKIQQPLFYALHFFESWEAFSLDQGWRLFSPVLLHFDPMHIAFNLLWWWYLGGQVEKRLGSGKLLVLLLAGAAVPNLVQFAMVGPAFGGLSGVVYALVGYCWLMGRMAPQRGIVLPDAYMSFLMIWLVLGFAGFMNMANWAHLGGLLVGLAQAVVDGGRHRR</sequence>
<dbReference type="InterPro" id="IPR038236">
    <property type="entry name" value="GlpG_N_sf"/>
</dbReference>
<comment type="caution">
    <text evidence="12">The sequence shown here is derived from an EMBL/GenBank/DDBJ whole genome shotgun (WGS) entry which is preliminary data.</text>
</comment>
<reference evidence="12 13" key="1">
    <citation type="submission" date="2019-04" db="EMBL/GenBank/DDBJ databases">
        <authorList>
            <person name="Hwang J.C."/>
        </authorList>
    </citation>
    <scope>NUCLEOTIDE SEQUENCE [LARGE SCALE GENOMIC DNA]</scope>
    <source>
        <strain evidence="12 13">IMCC35001</strain>
    </source>
</reference>
<dbReference type="InterPro" id="IPR022732">
    <property type="entry name" value="Peptidase_S54_GlpG_N"/>
</dbReference>
<dbReference type="RefSeq" id="WP_136854191.1">
    <property type="nucleotide sequence ID" value="NZ_SWCI01000013.1"/>
</dbReference>
<dbReference type="Pfam" id="PF12122">
    <property type="entry name" value="Rhomboid_N"/>
    <property type="match status" value="1"/>
</dbReference>
<dbReference type="OrthoDB" id="9778341at2"/>
<organism evidence="12 13">
    <name type="scientific">Ferrimonas sediminicola</name>
    <dbReference type="NCBI Taxonomy" id="2569538"/>
    <lineage>
        <taxon>Bacteria</taxon>
        <taxon>Pseudomonadati</taxon>
        <taxon>Pseudomonadota</taxon>
        <taxon>Gammaproteobacteria</taxon>
        <taxon>Alteromonadales</taxon>
        <taxon>Ferrimonadaceae</taxon>
        <taxon>Ferrimonas</taxon>
    </lineage>
</organism>
<keyword evidence="12" id="KW-0645">Protease</keyword>
<name>A0A4U1BBQ3_9GAMM</name>
<keyword evidence="4" id="KW-0997">Cell inner membrane</keyword>
<feature type="domain" description="Peptidase S54 rhomboid" evidence="10">
    <location>
        <begin position="138"/>
        <end position="269"/>
    </location>
</feature>
<feature type="transmembrane region" description="Helical" evidence="9">
    <location>
        <begin position="178"/>
        <end position="195"/>
    </location>
</feature>
<dbReference type="AlphaFoldDB" id="A0A4U1BBQ3"/>
<dbReference type="PANTHER" id="PTHR43731:SF14">
    <property type="entry name" value="PRESENILIN-ASSOCIATED RHOMBOID-LIKE PROTEIN, MITOCHONDRIAL"/>
    <property type="match status" value="1"/>
</dbReference>
<evidence type="ECO:0000313" key="12">
    <source>
        <dbReference type="EMBL" id="TKB47600.1"/>
    </source>
</evidence>
<evidence type="ECO:0000256" key="9">
    <source>
        <dbReference type="SAM" id="Phobius"/>
    </source>
</evidence>
<keyword evidence="13" id="KW-1185">Reference proteome</keyword>
<dbReference type="NCBIfam" id="TIGR04239">
    <property type="entry name" value="rhombo_GlpG"/>
    <property type="match status" value="1"/>
</dbReference>
<protein>
    <submittedName>
        <fullName evidence="12">Rhomboid family intramembrane serine protease GlpG</fullName>
        <ecNumber evidence="12">3.4.21.105</ecNumber>
    </submittedName>
</protein>
<feature type="transmembrane region" description="Helical" evidence="9">
    <location>
        <begin position="254"/>
        <end position="272"/>
    </location>
</feature>
<evidence type="ECO:0000313" key="13">
    <source>
        <dbReference type="Proteomes" id="UP000305674"/>
    </source>
</evidence>
<evidence type="ECO:0000256" key="7">
    <source>
        <dbReference type="ARBA" id="ARBA00022989"/>
    </source>
</evidence>
<evidence type="ECO:0000259" key="10">
    <source>
        <dbReference type="Pfam" id="PF01694"/>
    </source>
</evidence>
<feature type="transmembrane region" description="Helical" evidence="9">
    <location>
        <begin position="95"/>
        <end position="115"/>
    </location>
</feature>
<dbReference type="Pfam" id="PF01694">
    <property type="entry name" value="Rhomboid"/>
    <property type="match status" value="1"/>
</dbReference>
<accession>A0A4U1BBQ3</accession>
<evidence type="ECO:0000256" key="1">
    <source>
        <dbReference type="ARBA" id="ARBA00004141"/>
    </source>
</evidence>
<feature type="transmembrane region" description="Helical" evidence="9">
    <location>
        <begin position="146"/>
        <end position="166"/>
    </location>
</feature>
<dbReference type="EC" id="3.4.21.105" evidence="12"/>